<feature type="coiled-coil region" evidence="6">
    <location>
        <begin position="95"/>
        <end position="125"/>
    </location>
</feature>
<dbReference type="RefSeq" id="WP_204285130.1">
    <property type="nucleotide sequence ID" value="NZ_BAABEJ010000008.1"/>
</dbReference>
<evidence type="ECO:0000256" key="7">
    <source>
        <dbReference type="SAM" id="MobiDB-lite"/>
    </source>
</evidence>
<reference evidence="10 11" key="1">
    <citation type="submission" date="2021-01" db="EMBL/GenBank/DDBJ databases">
        <title>Whole genome shotgun sequence of Microbispora amethystogenes NBRC 101907.</title>
        <authorList>
            <person name="Komaki H."/>
            <person name="Tamura T."/>
        </authorList>
    </citation>
    <scope>NUCLEOTIDE SEQUENCE [LARGE SCALE GENOMIC DNA]</scope>
    <source>
        <strain evidence="10 11">NBRC 101907</strain>
    </source>
</reference>
<keyword evidence="11" id="KW-1185">Reference proteome</keyword>
<evidence type="ECO:0000256" key="2">
    <source>
        <dbReference type="ARBA" id="ARBA00022475"/>
    </source>
</evidence>
<accession>A0ABQ4FAV0</accession>
<evidence type="ECO:0000259" key="9">
    <source>
        <dbReference type="Pfam" id="PF13396"/>
    </source>
</evidence>
<keyword evidence="4 8" id="KW-1133">Transmembrane helix</keyword>
<keyword evidence="3 8" id="KW-0812">Transmembrane</keyword>
<evidence type="ECO:0000256" key="4">
    <source>
        <dbReference type="ARBA" id="ARBA00022989"/>
    </source>
</evidence>
<dbReference type="Proteomes" id="UP000651728">
    <property type="component" value="Unassembled WGS sequence"/>
</dbReference>
<evidence type="ECO:0000256" key="5">
    <source>
        <dbReference type="ARBA" id="ARBA00023136"/>
    </source>
</evidence>
<name>A0ABQ4FAV0_9ACTN</name>
<dbReference type="InterPro" id="IPR027379">
    <property type="entry name" value="CLS_N"/>
</dbReference>
<dbReference type="EMBL" id="BOOB01000014">
    <property type="protein sequence ID" value="GIH31893.1"/>
    <property type="molecule type" value="Genomic_DNA"/>
</dbReference>
<organism evidence="10 11">
    <name type="scientific">Microbispora amethystogenes</name>
    <dbReference type="NCBI Taxonomy" id="1427754"/>
    <lineage>
        <taxon>Bacteria</taxon>
        <taxon>Bacillati</taxon>
        <taxon>Actinomycetota</taxon>
        <taxon>Actinomycetes</taxon>
        <taxon>Streptosporangiales</taxon>
        <taxon>Streptosporangiaceae</taxon>
        <taxon>Microbispora</taxon>
    </lineage>
</organism>
<comment type="subcellular location">
    <subcellularLocation>
        <location evidence="1">Cell membrane</location>
        <topology evidence="1">Multi-pass membrane protein</topology>
    </subcellularLocation>
</comment>
<evidence type="ECO:0000256" key="6">
    <source>
        <dbReference type="SAM" id="Coils"/>
    </source>
</evidence>
<gene>
    <name evidence="10" type="ORF">Mam01_20570</name>
</gene>
<feature type="transmembrane region" description="Helical" evidence="8">
    <location>
        <begin position="37"/>
        <end position="57"/>
    </location>
</feature>
<evidence type="ECO:0000313" key="11">
    <source>
        <dbReference type="Proteomes" id="UP000651728"/>
    </source>
</evidence>
<keyword evidence="6" id="KW-0175">Coiled coil</keyword>
<keyword evidence="5 8" id="KW-0472">Membrane</keyword>
<protein>
    <recommendedName>
        <fullName evidence="9">Cardiolipin synthase N-terminal domain-containing protein</fullName>
    </recommendedName>
</protein>
<sequence>MPLIYGGFGLVLLALWIFCLFDVIVTAEEDCRNLPKGLWILIVLLLPEVGSILWLVAGRPQTVTRPGGLPYKGNTGRFPEYDRPGRFVPSDPDDEEFLRRCRERAEEQRRAYREQQRQAEKNQDQ</sequence>
<evidence type="ECO:0000256" key="3">
    <source>
        <dbReference type="ARBA" id="ARBA00022692"/>
    </source>
</evidence>
<feature type="domain" description="Cardiolipin synthase N-terminal" evidence="9">
    <location>
        <begin position="14"/>
        <end position="59"/>
    </location>
</feature>
<proteinExistence type="predicted"/>
<evidence type="ECO:0000256" key="8">
    <source>
        <dbReference type="SAM" id="Phobius"/>
    </source>
</evidence>
<comment type="caution">
    <text evidence="10">The sequence shown here is derived from an EMBL/GenBank/DDBJ whole genome shotgun (WGS) entry which is preliminary data.</text>
</comment>
<evidence type="ECO:0000313" key="10">
    <source>
        <dbReference type="EMBL" id="GIH31893.1"/>
    </source>
</evidence>
<keyword evidence="2" id="KW-1003">Cell membrane</keyword>
<feature type="region of interest" description="Disordered" evidence="7">
    <location>
        <begin position="66"/>
        <end position="93"/>
    </location>
</feature>
<dbReference type="Pfam" id="PF13396">
    <property type="entry name" value="PLDc_N"/>
    <property type="match status" value="1"/>
</dbReference>
<evidence type="ECO:0000256" key="1">
    <source>
        <dbReference type="ARBA" id="ARBA00004651"/>
    </source>
</evidence>